<evidence type="ECO:0000256" key="6">
    <source>
        <dbReference type="ARBA" id="ARBA00023237"/>
    </source>
</evidence>
<dbReference type="InterPro" id="IPR023997">
    <property type="entry name" value="TonB-dep_OMP_SusC/RagA_CS"/>
</dbReference>
<dbReference type="InterPro" id="IPR037066">
    <property type="entry name" value="Plug_dom_sf"/>
</dbReference>
<dbReference type="InterPro" id="IPR039426">
    <property type="entry name" value="TonB-dep_rcpt-like"/>
</dbReference>
<feature type="domain" description="TonB-dependent receptor plug" evidence="8">
    <location>
        <begin position="139"/>
        <end position="257"/>
    </location>
</feature>
<dbReference type="SUPFAM" id="SSF49464">
    <property type="entry name" value="Carboxypeptidase regulatory domain-like"/>
    <property type="match status" value="1"/>
</dbReference>
<reference evidence="10" key="1">
    <citation type="journal article" date="2019" name="Int. J. Syst. Evol. Microbiol.">
        <title>The Global Catalogue of Microorganisms (GCM) 10K type strain sequencing project: providing services to taxonomists for standard genome sequencing and annotation.</title>
        <authorList>
            <consortium name="The Broad Institute Genomics Platform"/>
            <consortium name="The Broad Institute Genome Sequencing Center for Infectious Disease"/>
            <person name="Wu L."/>
            <person name="Ma J."/>
        </authorList>
    </citation>
    <scope>NUCLEOTIDE SEQUENCE [LARGE SCALE GENOMIC DNA]</scope>
    <source>
        <strain evidence="10">KCTC 23984</strain>
    </source>
</reference>
<keyword evidence="6 7" id="KW-0998">Cell outer membrane</keyword>
<dbReference type="SUPFAM" id="SSF56935">
    <property type="entry name" value="Porins"/>
    <property type="match status" value="1"/>
</dbReference>
<protein>
    <submittedName>
        <fullName evidence="9">SusC/RagA family TonB-linked outer membrane protein</fullName>
    </submittedName>
</protein>
<dbReference type="EMBL" id="JBHUOX010000037">
    <property type="protein sequence ID" value="MFD3003674.1"/>
    <property type="molecule type" value="Genomic_DNA"/>
</dbReference>
<evidence type="ECO:0000259" key="8">
    <source>
        <dbReference type="Pfam" id="PF07715"/>
    </source>
</evidence>
<comment type="subcellular location">
    <subcellularLocation>
        <location evidence="1 7">Cell outer membrane</location>
        <topology evidence="1 7">Multi-pass membrane protein</topology>
    </subcellularLocation>
</comment>
<evidence type="ECO:0000256" key="4">
    <source>
        <dbReference type="ARBA" id="ARBA00022692"/>
    </source>
</evidence>
<evidence type="ECO:0000313" key="9">
    <source>
        <dbReference type="EMBL" id="MFD3003674.1"/>
    </source>
</evidence>
<dbReference type="Pfam" id="PF07715">
    <property type="entry name" value="Plug"/>
    <property type="match status" value="1"/>
</dbReference>
<dbReference type="Gene3D" id="2.60.40.1120">
    <property type="entry name" value="Carboxypeptidase-like, regulatory domain"/>
    <property type="match status" value="1"/>
</dbReference>
<keyword evidence="3 7" id="KW-1134">Transmembrane beta strand</keyword>
<dbReference type="Gene3D" id="2.40.170.20">
    <property type="entry name" value="TonB-dependent receptor, beta-barrel domain"/>
    <property type="match status" value="1"/>
</dbReference>
<evidence type="ECO:0000256" key="5">
    <source>
        <dbReference type="ARBA" id="ARBA00023136"/>
    </source>
</evidence>
<organism evidence="9 10">
    <name type="scientific">Pontibacter toksunensis</name>
    <dbReference type="NCBI Taxonomy" id="1332631"/>
    <lineage>
        <taxon>Bacteria</taxon>
        <taxon>Pseudomonadati</taxon>
        <taxon>Bacteroidota</taxon>
        <taxon>Cytophagia</taxon>
        <taxon>Cytophagales</taxon>
        <taxon>Hymenobacteraceae</taxon>
        <taxon>Pontibacter</taxon>
    </lineage>
</organism>
<sequence>MMKHMYFYRGYLINHPVCESLKAWKLAPVMLAFLLLQSICSFAQTTQTISGRVVSSEDNQGLPGVSIGVKGTSSGAITDAQGQFQLQAANDAVLVVSYIGYASQEVPVDGRTNLTVTLRPDQKVLDEVVITGYGEIKRAEVTSAQTTIKSEDIQKTVNTTIEQAIQGRAAGVYVTQNTGQPGGGISVNIRGINSITGSNEPLYVIDGVQMQPGNVSWGSTSSTNPLAGLNPADIESMEILQGPSATALYGSRGTNGVVLITTKRGKAGEMKVSYGYLYSLQDKPEALDVMNLRQYAQMHNIIRTLTGGTPTPEFADPSILGDGTNWQEALFNTAALNKHQLSLSGGSDKTQFYLSGEYFDQEGIALGSHFDRYSLRLNVDNQTRKWLKFSTNLAVNQTDEALGTSQENLIITALQMPPHLAVRNPDGSYAGPDDSNNSSVQFTPLNPIAIANLVQNDLQRRGFIGGVSAQIDIMEGLQFRTSLNGNAGFNETIYFIPSYKLGARPTTTASLAKSSASNTYWNWNQLLQYNKDLGRHSIGLMASHEAQASEWENISGSRTGFVTNEVRELPLGNAQGQNNSSGSGDWAMESYLGRVNYSFADKYILQGTIRADGSANFGPENRWGYFPSVSAAWRVSEEEFFKTALPFVNEFKLRYETGITGNQGGGGIYGPLQATTTPWGTGFRLGTYGNPSLQWEETFTKNLGFNLSLFSNRVQFEGDFYIKETDNLLMQNPLPDYMGTASEGSIGAPTVNIGSLRNRGYAFSLNTVNIDNNDFTWNTNLNFSHFKTEVTEFYSDAAIIDRVSWWLSDWTQRAVVGQAPWLFRGYIQEGIFQSLDEIENSAVPTKGDGSRLDIDEASGVWVGDVKFKDLNGDGVITQADQTFIGNPWPKLTFGFTNTFTWKGFDATLLLTGSYGNDVYNYVRFINTNPNNINLGRNMLAETFNYARVAYDDAGQPYLENPETNIPRISGQNANNNGVRHTSAYVEDGSFIRIKNLQIGYNIPQSLLSKQGIVQGARLSFGVQNLATFTKYKGMDPEVGAYVGRDVSATTQSIGLDFGRYPLTRMYTVSVGIDF</sequence>
<dbReference type="RefSeq" id="WP_377491527.1">
    <property type="nucleotide sequence ID" value="NZ_JBHUOX010000037.1"/>
</dbReference>
<dbReference type="NCBIfam" id="TIGR04056">
    <property type="entry name" value="OMP_RagA_SusC"/>
    <property type="match status" value="1"/>
</dbReference>
<dbReference type="InterPro" id="IPR036942">
    <property type="entry name" value="Beta-barrel_TonB_sf"/>
</dbReference>
<evidence type="ECO:0000313" key="10">
    <source>
        <dbReference type="Proteomes" id="UP001597641"/>
    </source>
</evidence>
<name>A0ABW6C0T3_9BACT</name>
<evidence type="ECO:0000256" key="2">
    <source>
        <dbReference type="ARBA" id="ARBA00022448"/>
    </source>
</evidence>
<proteinExistence type="inferred from homology"/>
<comment type="caution">
    <text evidence="9">The sequence shown here is derived from an EMBL/GenBank/DDBJ whole genome shotgun (WGS) entry which is preliminary data.</text>
</comment>
<dbReference type="Gene3D" id="2.170.130.10">
    <property type="entry name" value="TonB-dependent receptor, plug domain"/>
    <property type="match status" value="1"/>
</dbReference>
<keyword evidence="2 7" id="KW-0813">Transport</keyword>
<keyword evidence="4 7" id="KW-0812">Transmembrane</keyword>
<keyword evidence="5 7" id="KW-0472">Membrane</keyword>
<evidence type="ECO:0000256" key="3">
    <source>
        <dbReference type="ARBA" id="ARBA00022452"/>
    </source>
</evidence>
<dbReference type="InterPro" id="IPR012910">
    <property type="entry name" value="Plug_dom"/>
</dbReference>
<keyword evidence="10" id="KW-1185">Reference proteome</keyword>
<dbReference type="PROSITE" id="PS52016">
    <property type="entry name" value="TONB_DEPENDENT_REC_3"/>
    <property type="match status" value="1"/>
</dbReference>
<dbReference type="InterPro" id="IPR008969">
    <property type="entry name" value="CarboxyPept-like_regulatory"/>
</dbReference>
<comment type="similarity">
    <text evidence="7">Belongs to the TonB-dependent receptor family.</text>
</comment>
<dbReference type="Pfam" id="PF13715">
    <property type="entry name" value="CarbopepD_reg_2"/>
    <property type="match status" value="1"/>
</dbReference>
<accession>A0ABW6C0T3</accession>
<gene>
    <name evidence="9" type="ORF">ACFS7Z_25175</name>
</gene>
<dbReference type="InterPro" id="IPR023996">
    <property type="entry name" value="TonB-dep_OMP_SusC/RagA"/>
</dbReference>
<evidence type="ECO:0000256" key="7">
    <source>
        <dbReference type="PROSITE-ProRule" id="PRU01360"/>
    </source>
</evidence>
<dbReference type="Proteomes" id="UP001597641">
    <property type="component" value="Unassembled WGS sequence"/>
</dbReference>
<evidence type="ECO:0000256" key="1">
    <source>
        <dbReference type="ARBA" id="ARBA00004571"/>
    </source>
</evidence>
<dbReference type="NCBIfam" id="TIGR04057">
    <property type="entry name" value="SusC_RagA_signa"/>
    <property type="match status" value="1"/>
</dbReference>